<keyword evidence="8" id="KW-1003">Cell membrane</keyword>
<evidence type="ECO:0000256" key="8">
    <source>
        <dbReference type="ARBA" id="ARBA00022475"/>
    </source>
</evidence>
<evidence type="ECO:0000256" key="13">
    <source>
        <dbReference type="ARBA" id="ARBA00022679"/>
    </source>
</evidence>
<keyword evidence="22" id="KW-0511">Multifunctional enzyme</keyword>
<dbReference type="InterPro" id="IPR012338">
    <property type="entry name" value="Beta-lactam/transpept-like"/>
</dbReference>
<evidence type="ECO:0000259" key="28">
    <source>
        <dbReference type="Pfam" id="PF00905"/>
    </source>
</evidence>
<dbReference type="Pfam" id="PF00912">
    <property type="entry name" value="Transgly"/>
    <property type="match status" value="1"/>
</dbReference>
<dbReference type="NCBIfam" id="TIGR02074">
    <property type="entry name" value="PBP_1a_fam"/>
    <property type="match status" value="1"/>
</dbReference>
<evidence type="ECO:0000256" key="1">
    <source>
        <dbReference type="ARBA" id="ARBA00002624"/>
    </source>
</evidence>
<evidence type="ECO:0000256" key="12">
    <source>
        <dbReference type="ARBA" id="ARBA00022676"/>
    </source>
</evidence>
<dbReference type="Gene3D" id="3.40.710.10">
    <property type="entry name" value="DD-peptidase/beta-lactamase superfamily"/>
    <property type="match status" value="2"/>
</dbReference>
<comment type="caution">
    <text evidence="31">The sequence shown here is derived from an EMBL/GenBank/DDBJ whole genome shotgun (WGS) entry which is preliminary data.</text>
</comment>
<sequence length="896" mass="99792">MSRTKIVISVTFWLTLFFAGSSAVFLAGIYLYLTPKLPDVETLKETKFQIPLRIYTRDEKLIGEFGEKRRSPVSFDEIPENYTHAILSAEDDRFYSHGGVDIKGLLRAASQILQTGEIQGGGSTITMQVARNFFLTREQVFTRKFNEILLALQIERELTKEEILTLYVNKIYLGNRAYGIQAAAQVYYGKNIDELSLAQIAMIAGLPKAPSAFNPIVNPKRALIRRNWILGRMLELKYISQPEYDLALAEPVTAKNHGAVVDLYAPYVAEMARKEIINRFGLSAYTDGYRAYLSVDSTLQASAQTAVVNGLEEYDKRHGYRGPEATLETTAVTEQALPKFIVAIDEPAVGELELNDDKTLVSDQTQILNSQTPIGDLTDLAENVKTDIEEELFDTLVADYNKEQWLEFLKNIPTYAGRIPGAVTRVSDAGIHVLLDSDDEIFVPVENGLEKIRTYLSENSRTAPHKSPRDFINPGDVVRVFETENDWHFGQIPEAQGALVALDPKDGGIRALVGGYDFNQSHFNRAVQATRQPGSNFKPFIYTTALENGFTPATIVNDAPIVFDDASLESTWRPENSSGKFYGPTRLRVALYNSRNLVSIRVLQSMGINTTIENLERFGFEGDNLPRDLSLALGSHALTPMQIATGYSSFANGGYKVSPYLIDKIEDSDENSIYLSRPETVCDDICQREKEIAELTALAEQELEIINEASLGFEAFETETMNLEDDVYESELEPTPQAKRIMSKQVNFLINSMLRDVVKRGTGRKALTLKRDDLAGKTGTTNGPTDAWFSGYNSQLVATTWVGFDQNQLLGVREFGGSAALPIWIEFMETALNGVPEDNVRQPNGIVSVKINPETGGRARQDDPDAIFEVFRAENAPQPIIGNQDDKVADSIEELF</sequence>
<name>A0ABQ0A5E3_9GAMM</name>
<keyword evidence="17" id="KW-0735">Signal-anchor</keyword>
<dbReference type="SUPFAM" id="SSF53955">
    <property type="entry name" value="Lysozyme-like"/>
    <property type="match status" value="1"/>
</dbReference>
<dbReference type="InterPro" id="IPR031376">
    <property type="entry name" value="PCB_OB"/>
</dbReference>
<dbReference type="SUPFAM" id="SSF56601">
    <property type="entry name" value="beta-lactamase/transpeptidase-like"/>
    <property type="match status" value="1"/>
</dbReference>
<accession>A0ABQ0A5E3</accession>
<evidence type="ECO:0000259" key="29">
    <source>
        <dbReference type="Pfam" id="PF00912"/>
    </source>
</evidence>
<evidence type="ECO:0000259" key="30">
    <source>
        <dbReference type="Pfam" id="PF17092"/>
    </source>
</evidence>
<organism evidence="31 32">
    <name type="scientific">Sessilibacter corallicola</name>
    <dbReference type="NCBI Taxonomy" id="2904075"/>
    <lineage>
        <taxon>Bacteria</taxon>
        <taxon>Pseudomonadati</taxon>
        <taxon>Pseudomonadota</taxon>
        <taxon>Gammaproteobacteria</taxon>
        <taxon>Cellvibrionales</taxon>
        <taxon>Cellvibrionaceae</taxon>
        <taxon>Sessilibacter</taxon>
    </lineage>
</organism>
<dbReference type="InterPro" id="IPR050396">
    <property type="entry name" value="Glycosyltr_51/Transpeptidase"/>
</dbReference>
<evidence type="ECO:0000256" key="26">
    <source>
        <dbReference type="ARBA" id="ARBA00049902"/>
    </source>
</evidence>
<keyword evidence="32" id="KW-1185">Reference proteome</keyword>
<dbReference type="PANTHER" id="PTHR32282:SF27">
    <property type="entry name" value="PENICILLIN-BINDING PROTEIN 1A"/>
    <property type="match status" value="1"/>
</dbReference>
<dbReference type="EMBL" id="BAABWN010000002">
    <property type="protein sequence ID" value="GAA6166872.1"/>
    <property type="molecule type" value="Genomic_DNA"/>
</dbReference>
<dbReference type="InterPro" id="IPR001264">
    <property type="entry name" value="Glyco_trans_51"/>
</dbReference>
<evidence type="ECO:0000313" key="31">
    <source>
        <dbReference type="EMBL" id="GAA6166872.1"/>
    </source>
</evidence>
<evidence type="ECO:0000256" key="22">
    <source>
        <dbReference type="ARBA" id="ARBA00023268"/>
    </source>
</evidence>
<keyword evidence="20 27" id="KW-0472">Membrane</keyword>
<comment type="catalytic activity">
    <reaction evidence="24">
        <text>Preferential cleavage: (Ac)2-L-Lys-D-Ala-|-D-Ala. Also transpeptidation of peptidyl-alanyl moieties that are N-acyl substituents of D-alanine.</text>
        <dbReference type="EC" id="3.4.16.4"/>
    </reaction>
</comment>
<keyword evidence="18" id="KW-0573">Peptidoglycan synthesis</keyword>
<keyword evidence="16" id="KW-0133">Cell shape</keyword>
<comment type="similarity">
    <text evidence="5">In the N-terminal section; belongs to the glycosyltransferase 51 family.</text>
</comment>
<comment type="pathway">
    <text evidence="3">Cell wall biogenesis; peptidoglycan biosynthesis.</text>
</comment>
<evidence type="ECO:0000256" key="17">
    <source>
        <dbReference type="ARBA" id="ARBA00022968"/>
    </source>
</evidence>
<evidence type="ECO:0000256" key="10">
    <source>
        <dbReference type="ARBA" id="ARBA00022645"/>
    </source>
</evidence>
<reference evidence="31 32" key="1">
    <citation type="submission" date="2024-04" db="EMBL/GenBank/DDBJ databases">
        <title>Draft genome sequence of Sessilibacter corallicola NBRC 116591.</title>
        <authorList>
            <person name="Miyakawa T."/>
            <person name="Kusuya Y."/>
            <person name="Miura T."/>
        </authorList>
    </citation>
    <scope>NUCLEOTIDE SEQUENCE [LARGE SCALE GENOMIC DNA]</scope>
    <source>
        <strain evidence="31 32">KU-00831-HH</strain>
    </source>
</reference>
<dbReference type="InterPro" id="IPR001460">
    <property type="entry name" value="PCN-bd_Tpept"/>
</dbReference>
<dbReference type="EC" id="2.4.99.28" evidence="25"/>
<comment type="function">
    <text evidence="1">Cell wall formation. Synthesis of cross-linked peptidoglycan from the lipid intermediates. The enzyme has a penicillin-insensitive transglycosylase N-terminal domain (formation of linear glycan strands) and a penicillin-sensitive transpeptidase C-terminal domain (cross-linking of the peptide subunits).</text>
</comment>
<keyword evidence="19 27" id="KW-1133">Transmembrane helix</keyword>
<keyword evidence="15" id="KW-0378">Hydrolase</keyword>
<evidence type="ECO:0000256" key="2">
    <source>
        <dbReference type="ARBA" id="ARBA00004249"/>
    </source>
</evidence>
<evidence type="ECO:0000256" key="19">
    <source>
        <dbReference type="ARBA" id="ARBA00022989"/>
    </source>
</evidence>
<dbReference type="Proteomes" id="UP001465153">
    <property type="component" value="Unassembled WGS sequence"/>
</dbReference>
<feature type="domain" description="Glycosyl transferase family 51" evidence="29">
    <location>
        <begin position="59"/>
        <end position="233"/>
    </location>
</feature>
<evidence type="ECO:0000256" key="9">
    <source>
        <dbReference type="ARBA" id="ARBA00022519"/>
    </source>
</evidence>
<evidence type="ECO:0000256" key="21">
    <source>
        <dbReference type="ARBA" id="ARBA00023251"/>
    </source>
</evidence>
<evidence type="ECO:0000256" key="16">
    <source>
        <dbReference type="ARBA" id="ARBA00022960"/>
    </source>
</evidence>
<dbReference type="Pfam" id="PF00905">
    <property type="entry name" value="Transpeptidase"/>
    <property type="match status" value="1"/>
</dbReference>
<evidence type="ECO:0000256" key="24">
    <source>
        <dbReference type="ARBA" id="ARBA00034000"/>
    </source>
</evidence>
<keyword evidence="10" id="KW-0121">Carboxypeptidase</keyword>
<keyword evidence="23" id="KW-0961">Cell wall biogenesis/degradation</keyword>
<evidence type="ECO:0000256" key="25">
    <source>
        <dbReference type="ARBA" id="ARBA00044770"/>
    </source>
</evidence>
<evidence type="ECO:0000256" key="6">
    <source>
        <dbReference type="ARBA" id="ARBA00012448"/>
    </source>
</evidence>
<evidence type="ECO:0000313" key="32">
    <source>
        <dbReference type="Proteomes" id="UP001465153"/>
    </source>
</evidence>
<evidence type="ECO:0000256" key="11">
    <source>
        <dbReference type="ARBA" id="ARBA00022670"/>
    </source>
</evidence>
<feature type="domain" description="Penicillin-binding protein transpeptidase" evidence="28">
    <location>
        <begin position="497"/>
        <end position="808"/>
    </location>
</feature>
<keyword evidence="12" id="KW-0328">Glycosyltransferase</keyword>
<evidence type="ECO:0000256" key="3">
    <source>
        <dbReference type="ARBA" id="ARBA00004752"/>
    </source>
</evidence>
<comment type="catalytic activity">
    <reaction evidence="26">
        <text>[GlcNAc-(1-&gt;4)-Mur2Ac(oyl-L-Ala-gamma-D-Glu-L-Lys-D-Ala-D-Ala)](n)-di-trans,octa-cis-undecaprenyl diphosphate + beta-D-GlcNAc-(1-&gt;4)-Mur2Ac(oyl-L-Ala-gamma-D-Glu-L-Lys-D-Ala-D-Ala)-di-trans,octa-cis-undecaprenyl diphosphate = [GlcNAc-(1-&gt;4)-Mur2Ac(oyl-L-Ala-gamma-D-Glu-L-Lys-D-Ala-D-Ala)](n+1)-di-trans,octa-cis-undecaprenyl diphosphate + di-trans,octa-cis-undecaprenyl diphosphate + H(+)</text>
        <dbReference type="Rhea" id="RHEA:23708"/>
        <dbReference type="Rhea" id="RHEA-COMP:9602"/>
        <dbReference type="Rhea" id="RHEA-COMP:9603"/>
        <dbReference type="ChEBI" id="CHEBI:15378"/>
        <dbReference type="ChEBI" id="CHEBI:58405"/>
        <dbReference type="ChEBI" id="CHEBI:60033"/>
        <dbReference type="ChEBI" id="CHEBI:78435"/>
        <dbReference type="EC" id="2.4.99.28"/>
    </reaction>
</comment>
<keyword evidence="21" id="KW-0046">Antibiotic resistance</keyword>
<evidence type="ECO:0000256" key="18">
    <source>
        <dbReference type="ARBA" id="ARBA00022984"/>
    </source>
</evidence>
<keyword evidence="11" id="KW-0645">Protease</keyword>
<feature type="domain" description="Penicillin-binding protein OB-like" evidence="30">
    <location>
        <begin position="400"/>
        <end position="495"/>
    </location>
</feature>
<dbReference type="InterPro" id="IPR036950">
    <property type="entry name" value="PBP_transglycosylase"/>
</dbReference>
<evidence type="ECO:0000256" key="14">
    <source>
        <dbReference type="ARBA" id="ARBA00022692"/>
    </source>
</evidence>
<evidence type="ECO:0000256" key="4">
    <source>
        <dbReference type="ARBA" id="ARBA00007090"/>
    </source>
</evidence>
<dbReference type="PANTHER" id="PTHR32282">
    <property type="entry name" value="BINDING PROTEIN TRANSPEPTIDASE, PUTATIVE-RELATED"/>
    <property type="match status" value="1"/>
</dbReference>
<dbReference type="RefSeq" id="WP_353301690.1">
    <property type="nucleotide sequence ID" value="NZ_BAABWN010000002.1"/>
</dbReference>
<dbReference type="EC" id="3.4.16.4" evidence="6"/>
<evidence type="ECO:0000256" key="15">
    <source>
        <dbReference type="ARBA" id="ARBA00022801"/>
    </source>
</evidence>
<dbReference type="Pfam" id="PF17092">
    <property type="entry name" value="PCB_OB"/>
    <property type="match status" value="1"/>
</dbReference>
<dbReference type="InterPro" id="IPR023346">
    <property type="entry name" value="Lysozyme-like_dom_sf"/>
</dbReference>
<evidence type="ECO:0000256" key="20">
    <source>
        <dbReference type="ARBA" id="ARBA00023136"/>
    </source>
</evidence>
<evidence type="ECO:0000256" key="7">
    <source>
        <dbReference type="ARBA" id="ARBA00018638"/>
    </source>
</evidence>
<dbReference type="Gene3D" id="1.10.3810.10">
    <property type="entry name" value="Biosynthetic peptidoglycan transglycosylase-like"/>
    <property type="match status" value="1"/>
</dbReference>
<comment type="similarity">
    <text evidence="4">In the C-terminal section; belongs to the transpeptidase family.</text>
</comment>
<proteinExistence type="inferred from homology"/>
<protein>
    <recommendedName>
        <fullName evidence="7">Penicillin-binding protein 1A</fullName>
        <ecNumber evidence="25">2.4.99.28</ecNumber>
        <ecNumber evidence="6">3.4.16.4</ecNumber>
    </recommendedName>
</protein>
<gene>
    <name evidence="31" type="ORF">NBRC116591_06820</name>
</gene>
<evidence type="ECO:0000256" key="27">
    <source>
        <dbReference type="SAM" id="Phobius"/>
    </source>
</evidence>
<feature type="transmembrane region" description="Helical" evidence="27">
    <location>
        <begin position="12"/>
        <end position="33"/>
    </location>
</feature>
<comment type="subcellular location">
    <subcellularLocation>
        <location evidence="2">Cell inner membrane</location>
        <topology evidence="2">Single-pass type II membrane protein</topology>
    </subcellularLocation>
</comment>
<keyword evidence="14 27" id="KW-0812">Transmembrane</keyword>
<evidence type="ECO:0000256" key="23">
    <source>
        <dbReference type="ARBA" id="ARBA00023316"/>
    </source>
</evidence>
<evidence type="ECO:0000256" key="5">
    <source>
        <dbReference type="ARBA" id="ARBA00007739"/>
    </source>
</evidence>
<keyword evidence="13" id="KW-0808">Transferase</keyword>
<keyword evidence="9" id="KW-0997">Cell inner membrane</keyword>